<dbReference type="EMBL" id="RQGF01000020">
    <property type="protein sequence ID" value="TGL62072.1"/>
    <property type="molecule type" value="Genomic_DNA"/>
</dbReference>
<comment type="caution">
    <text evidence="2">The sequence shown here is derived from an EMBL/GenBank/DDBJ whole genome shotgun (WGS) entry which is preliminary data.</text>
</comment>
<dbReference type="InterPro" id="IPR002575">
    <property type="entry name" value="Aminoglycoside_PTrfase"/>
</dbReference>
<proteinExistence type="predicted"/>
<dbReference type="OrthoDB" id="9802385at2"/>
<dbReference type="GO" id="GO:0016740">
    <property type="term" value="F:transferase activity"/>
    <property type="evidence" value="ECO:0007669"/>
    <property type="project" value="UniProtKB-KW"/>
</dbReference>
<accession>A0A4R9K8S8</accession>
<dbReference type="Pfam" id="PF01636">
    <property type="entry name" value="APH"/>
    <property type="match status" value="1"/>
</dbReference>
<evidence type="ECO:0000259" key="1">
    <source>
        <dbReference type="Pfam" id="PF01636"/>
    </source>
</evidence>
<dbReference type="Proteomes" id="UP000297762">
    <property type="component" value="Unassembled WGS sequence"/>
</dbReference>
<gene>
    <name evidence="2" type="ORF">EHQ64_09025</name>
</gene>
<evidence type="ECO:0000313" key="2">
    <source>
        <dbReference type="EMBL" id="TGL62072.1"/>
    </source>
</evidence>
<dbReference type="InterPro" id="IPR011009">
    <property type="entry name" value="Kinase-like_dom_sf"/>
</dbReference>
<dbReference type="AlphaFoldDB" id="A0A4R9K8S8"/>
<keyword evidence="3" id="KW-1185">Reference proteome</keyword>
<organism evidence="2 3">
    <name type="scientific">Leptospira sarikeiensis</name>
    <dbReference type="NCBI Taxonomy" id="2484943"/>
    <lineage>
        <taxon>Bacteria</taxon>
        <taxon>Pseudomonadati</taxon>
        <taxon>Spirochaetota</taxon>
        <taxon>Spirochaetia</taxon>
        <taxon>Leptospirales</taxon>
        <taxon>Leptospiraceae</taxon>
        <taxon>Leptospira</taxon>
    </lineage>
</organism>
<keyword evidence="2" id="KW-0808">Transferase</keyword>
<feature type="domain" description="Aminoglycoside phosphotransferase" evidence="1">
    <location>
        <begin position="32"/>
        <end position="202"/>
    </location>
</feature>
<dbReference type="Gene3D" id="3.90.1200.10">
    <property type="match status" value="1"/>
</dbReference>
<name>A0A4R9K8S8_9LEPT</name>
<protein>
    <submittedName>
        <fullName evidence="2">Phosphotransferase</fullName>
    </submittedName>
</protein>
<reference evidence="2" key="1">
    <citation type="journal article" date="2019" name="PLoS Negl. Trop. Dis.">
        <title>Revisiting the worldwide diversity of Leptospira species in the environment.</title>
        <authorList>
            <person name="Vincent A.T."/>
            <person name="Schiettekatte O."/>
            <person name="Bourhy P."/>
            <person name="Veyrier F.J."/>
            <person name="Picardeau M."/>
        </authorList>
    </citation>
    <scope>NUCLEOTIDE SEQUENCE [LARGE SCALE GENOMIC DNA]</scope>
    <source>
        <strain evidence="2">201702455</strain>
    </source>
</reference>
<evidence type="ECO:0000313" key="3">
    <source>
        <dbReference type="Proteomes" id="UP000297762"/>
    </source>
</evidence>
<dbReference type="SUPFAM" id="SSF56112">
    <property type="entry name" value="Protein kinase-like (PK-like)"/>
    <property type="match status" value="1"/>
</dbReference>
<sequence length="281" mass="31939">MVKSVQSTKLSQLPSRIAIGRSAEIFPWGEGKVVKLFFSDIPKEDIEFEYKNTLEANKLGVCSMRCYEKIEIENRIGIVLDFIEGVSLTKLPEQNPIKLFEVPKILAELHSKLHKKETGSLREIKSYAKSTLALKPLKFLNVEERKKAEKLIDALPGGSSILHMDFHPENIVVSKDENIVIDWRTAAKGNRAADVAYTVFLFKDAELWPGTPKLKLLFYTIVRSIILRGYLKNYISLSGITLEEIDAWKLPILLLRAGVWDIDSERDSLQKQIRKILSGTK</sequence>